<sequence>MTKAVLFDVDGVFLDEARCFDVSALTVYELLFDEAYLNLKKGEDLSTLTDSQIAAIRSELFENDLVLHRLKSLGINSNWDMLFIVFAIHLIDLLEPLSDDVKASFLDETSFNDTALASLREHITYKGIDYALPLDFLNNLTEGKEQIYQALRDYAGRVLKTDQTALFDINSRLWQLAQELYQEWYLGTTLYEEVEKKQPKTTYKKGYIYDEVVLAPVEGIRTLLQDLKDAGYMIAIATGRTRVETLIPFEALGLLSYFDDAHIVTASEVIAAEKQYPDLKPLGKPNPFSYIATYNGNDVSQYYDYATNQTKRVNHNEVTIVGDSLADLISAQKINAAFIGTLTGLKGTEAAEELNAKGADVLVNHVLEIRQHLL</sequence>
<name>A0A0D6XN69_9STAP</name>
<keyword evidence="3" id="KW-1185">Reference proteome</keyword>
<dbReference type="EMBL" id="JXWY01000100">
    <property type="protein sequence ID" value="KIX90092.1"/>
    <property type="molecule type" value="Genomic_DNA"/>
</dbReference>
<accession>A0A0D6XN69</accession>
<dbReference type="InterPro" id="IPR041492">
    <property type="entry name" value="HAD_2"/>
</dbReference>
<evidence type="ECO:0000313" key="3">
    <source>
        <dbReference type="Proteomes" id="UP000032366"/>
    </source>
</evidence>
<dbReference type="InterPro" id="IPR023214">
    <property type="entry name" value="HAD_sf"/>
</dbReference>
<dbReference type="Proteomes" id="UP000032366">
    <property type="component" value="Unassembled WGS sequence"/>
</dbReference>
<proteinExistence type="predicted"/>
<dbReference type="AlphaFoldDB" id="A0A0D6XN69"/>
<dbReference type="STRING" id="569857.TP70_09395"/>
<dbReference type="SFLD" id="SFLDG01129">
    <property type="entry name" value="C1.5:_HAD__Beta-PGM__Phosphata"/>
    <property type="match status" value="1"/>
</dbReference>
<dbReference type="InterPro" id="IPR036412">
    <property type="entry name" value="HAD-like_sf"/>
</dbReference>
<dbReference type="Pfam" id="PF13419">
    <property type="entry name" value="HAD_2"/>
    <property type="match status" value="1"/>
</dbReference>
<organism evidence="2 4">
    <name type="scientific">Staphylococcus microti</name>
    <dbReference type="NCBI Taxonomy" id="569857"/>
    <lineage>
        <taxon>Bacteria</taxon>
        <taxon>Bacillati</taxon>
        <taxon>Bacillota</taxon>
        <taxon>Bacilli</taxon>
        <taxon>Bacillales</taxon>
        <taxon>Staphylococcaceae</taxon>
        <taxon>Staphylococcus</taxon>
    </lineage>
</organism>
<dbReference type="PANTHER" id="PTHR43434:SF1">
    <property type="entry name" value="PHOSPHOGLYCOLATE PHOSPHATASE"/>
    <property type="match status" value="1"/>
</dbReference>
<dbReference type="GO" id="GO:0008967">
    <property type="term" value="F:phosphoglycolate phosphatase activity"/>
    <property type="evidence" value="ECO:0007669"/>
    <property type="project" value="TreeGrafter"/>
</dbReference>
<reference evidence="2 4" key="2">
    <citation type="submission" date="2018-06" db="EMBL/GenBank/DDBJ databases">
        <authorList>
            <consortium name="Pathogen Informatics"/>
            <person name="Doyle S."/>
        </authorList>
    </citation>
    <scope>NUCLEOTIDE SEQUENCE [LARGE SCALE GENOMIC DNA]</scope>
    <source>
        <strain evidence="2 4">NCTC13832</strain>
    </source>
</reference>
<dbReference type="EMBL" id="UHDT01000001">
    <property type="protein sequence ID" value="SUM57754.1"/>
    <property type="molecule type" value="Genomic_DNA"/>
</dbReference>
<evidence type="ECO:0000313" key="4">
    <source>
        <dbReference type="Proteomes" id="UP000254100"/>
    </source>
</evidence>
<protein>
    <submittedName>
        <fullName evidence="1">HAD family hydrolase</fullName>
    </submittedName>
    <submittedName>
        <fullName evidence="2">Haloacid dehalogenase-like family hydrolase</fullName>
    </submittedName>
</protein>
<dbReference type="SUPFAM" id="SSF56784">
    <property type="entry name" value="HAD-like"/>
    <property type="match status" value="1"/>
</dbReference>
<gene>
    <name evidence="2" type="ORF">NCTC13832_01442</name>
    <name evidence="1" type="ORF">TP70_09395</name>
</gene>
<dbReference type="Gene3D" id="3.40.50.1000">
    <property type="entry name" value="HAD superfamily/HAD-like"/>
    <property type="match status" value="1"/>
</dbReference>
<dbReference type="PANTHER" id="PTHR43434">
    <property type="entry name" value="PHOSPHOGLYCOLATE PHOSPHATASE"/>
    <property type="match status" value="1"/>
</dbReference>
<dbReference type="SFLD" id="SFLDS00003">
    <property type="entry name" value="Haloacid_Dehalogenase"/>
    <property type="match status" value="1"/>
</dbReference>
<dbReference type="InterPro" id="IPR050155">
    <property type="entry name" value="HAD-like_hydrolase_sf"/>
</dbReference>
<evidence type="ECO:0000313" key="1">
    <source>
        <dbReference type="EMBL" id="KIX90092.1"/>
    </source>
</evidence>
<evidence type="ECO:0000313" key="2">
    <source>
        <dbReference type="EMBL" id="SUM57754.1"/>
    </source>
</evidence>
<reference evidence="1 3" key="1">
    <citation type="submission" date="2015-01" db="EMBL/GenBank/DDBJ databases">
        <authorList>
            <person name="Guo J."/>
        </authorList>
    </citation>
    <scope>NUCLEOTIDE SEQUENCE [LARGE SCALE GENOMIC DNA]</scope>
    <source>
        <strain evidence="1 3">DSM 22147</strain>
    </source>
</reference>
<dbReference type="Proteomes" id="UP000254100">
    <property type="component" value="Unassembled WGS sequence"/>
</dbReference>
<keyword evidence="2" id="KW-0378">Hydrolase</keyword>
<dbReference type="RefSeq" id="WP_044361208.1">
    <property type="nucleotide sequence ID" value="NZ_JXWY01000100.1"/>
</dbReference>
<dbReference type="OrthoDB" id="2474611at2"/>
<dbReference type="GO" id="GO:0006281">
    <property type="term" value="P:DNA repair"/>
    <property type="evidence" value="ECO:0007669"/>
    <property type="project" value="TreeGrafter"/>
</dbReference>